<reference evidence="1" key="2">
    <citation type="submission" date="2021-01" db="EMBL/GenBank/DDBJ databases">
        <authorList>
            <person name="Schikora-Tamarit M.A."/>
        </authorList>
    </citation>
    <scope>NUCLEOTIDE SEQUENCE</scope>
    <source>
        <strain evidence="1">CBS2887</strain>
    </source>
</reference>
<comment type="caution">
    <text evidence="1">The sequence shown here is derived from an EMBL/GenBank/DDBJ whole genome shotgun (WGS) entry which is preliminary data.</text>
</comment>
<dbReference type="EMBL" id="JAEUBG010003235">
    <property type="protein sequence ID" value="KAH3683109.1"/>
    <property type="molecule type" value="Genomic_DNA"/>
</dbReference>
<accession>A0A9P8Q595</accession>
<dbReference type="Proteomes" id="UP000774326">
    <property type="component" value="Unassembled WGS sequence"/>
</dbReference>
<evidence type="ECO:0000313" key="2">
    <source>
        <dbReference type="Proteomes" id="UP000774326"/>
    </source>
</evidence>
<protein>
    <submittedName>
        <fullName evidence="1">Uncharacterized protein</fullName>
    </submittedName>
</protein>
<dbReference type="AlphaFoldDB" id="A0A9P8Q595"/>
<organism evidence="1 2">
    <name type="scientific">Wickerhamomyces pijperi</name>
    <name type="common">Yeast</name>
    <name type="synonym">Pichia pijperi</name>
    <dbReference type="NCBI Taxonomy" id="599730"/>
    <lineage>
        <taxon>Eukaryota</taxon>
        <taxon>Fungi</taxon>
        <taxon>Dikarya</taxon>
        <taxon>Ascomycota</taxon>
        <taxon>Saccharomycotina</taxon>
        <taxon>Saccharomycetes</taxon>
        <taxon>Phaffomycetales</taxon>
        <taxon>Wickerhamomycetaceae</taxon>
        <taxon>Wickerhamomyces</taxon>
    </lineage>
</organism>
<proteinExistence type="predicted"/>
<reference evidence="1" key="1">
    <citation type="journal article" date="2021" name="Open Biol.">
        <title>Shared evolutionary footprints suggest mitochondrial oxidative damage underlies multiple complex I losses in fungi.</title>
        <authorList>
            <person name="Schikora-Tamarit M.A."/>
            <person name="Marcet-Houben M."/>
            <person name="Nosek J."/>
            <person name="Gabaldon T."/>
        </authorList>
    </citation>
    <scope>NUCLEOTIDE SEQUENCE</scope>
    <source>
        <strain evidence="1">CBS2887</strain>
    </source>
</reference>
<name>A0A9P8Q595_WICPI</name>
<evidence type="ECO:0000313" key="1">
    <source>
        <dbReference type="EMBL" id="KAH3683109.1"/>
    </source>
</evidence>
<gene>
    <name evidence="1" type="ORF">WICPIJ_005934</name>
</gene>
<sequence>MFEVWRFVHVLVFGGKFLQNRISFVEEFLTLNLSEFSDIEFLQPFLESEEGENLTFQHLNFGLVASKDFIDRSLGLEPDNNFNVLQRHRVNFDVAFIRHRREVRLDELAERSDEWQAGRFVKLSTTNVEGQDGHLFGVTLDLNNEPHSGNTMSVIEHHQSARFEVLMQDWIVVGFIDKLFVELFVSIDQLKHVLNVIHREAFIVLDGNRLSL</sequence>
<keyword evidence="2" id="KW-1185">Reference proteome</keyword>